<dbReference type="EMBL" id="REGN01003551">
    <property type="protein sequence ID" value="RNA22016.1"/>
    <property type="molecule type" value="Genomic_DNA"/>
</dbReference>
<sequence length="60" mass="7204">MQYFNNQNINILDYFLSIPQHYLAFAGLPAFAFKATYCHYLNNWHSVITQLIFQQKFDKI</sequence>
<evidence type="ECO:0000313" key="1">
    <source>
        <dbReference type="EMBL" id="RNA22016.1"/>
    </source>
</evidence>
<dbReference type="Proteomes" id="UP000276133">
    <property type="component" value="Unassembled WGS sequence"/>
</dbReference>
<protein>
    <submittedName>
        <fullName evidence="1">Uncharacterized protein</fullName>
    </submittedName>
</protein>
<accession>A0A3M7REP6</accession>
<dbReference type="AlphaFoldDB" id="A0A3M7REP6"/>
<proteinExistence type="predicted"/>
<organism evidence="1 2">
    <name type="scientific">Brachionus plicatilis</name>
    <name type="common">Marine rotifer</name>
    <name type="synonym">Brachionus muelleri</name>
    <dbReference type="NCBI Taxonomy" id="10195"/>
    <lineage>
        <taxon>Eukaryota</taxon>
        <taxon>Metazoa</taxon>
        <taxon>Spiralia</taxon>
        <taxon>Gnathifera</taxon>
        <taxon>Rotifera</taxon>
        <taxon>Eurotatoria</taxon>
        <taxon>Monogononta</taxon>
        <taxon>Pseudotrocha</taxon>
        <taxon>Ploima</taxon>
        <taxon>Brachionidae</taxon>
        <taxon>Brachionus</taxon>
    </lineage>
</organism>
<gene>
    <name evidence="1" type="ORF">BpHYR1_046543</name>
</gene>
<comment type="caution">
    <text evidence="1">The sequence shown here is derived from an EMBL/GenBank/DDBJ whole genome shotgun (WGS) entry which is preliminary data.</text>
</comment>
<keyword evidence="2" id="KW-1185">Reference proteome</keyword>
<reference evidence="1 2" key="1">
    <citation type="journal article" date="2018" name="Sci. Rep.">
        <title>Genomic signatures of local adaptation to the degree of environmental predictability in rotifers.</title>
        <authorList>
            <person name="Franch-Gras L."/>
            <person name="Hahn C."/>
            <person name="Garcia-Roger E.M."/>
            <person name="Carmona M.J."/>
            <person name="Serra M."/>
            <person name="Gomez A."/>
        </authorList>
    </citation>
    <scope>NUCLEOTIDE SEQUENCE [LARGE SCALE GENOMIC DNA]</scope>
    <source>
        <strain evidence="1">HYR1</strain>
    </source>
</reference>
<evidence type="ECO:0000313" key="2">
    <source>
        <dbReference type="Proteomes" id="UP000276133"/>
    </source>
</evidence>
<name>A0A3M7REP6_BRAPC</name>